<dbReference type="AlphaFoldDB" id="A0AA88DZM5"/>
<dbReference type="Proteomes" id="UP001187192">
    <property type="component" value="Unassembled WGS sequence"/>
</dbReference>
<proteinExistence type="predicted"/>
<evidence type="ECO:0000313" key="1">
    <source>
        <dbReference type="EMBL" id="GMN65307.1"/>
    </source>
</evidence>
<dbReference type="EMBL" id="BTGU01000225">
    <property type="protein sequence ID" value="GMN65307.1"/>
    <property type="molecule type" value="Genomic_DNA"/>
</dbReference>
<comment type="caution">
    <text evidence="1">The sequence shown here is derived from an EMBL/GenBank/DDBJ whole genome shotgun (WGS) entry which is preliminary data.</text>
</comment>
<name>A0AA88DZM5_FICCA</name>
<protein>
    <submittedName>
        <fullName evidence="1">Uncharacterized protein</fullName>
    </submittedName>
</protein>
<sequence length="157" mass="18258">MDDWEMMDRASDRPVYSVDYFTSTVSSLYLVALREEIVIPNYVELVVPGSNNLPSQPPPSYITLSAEFFRARLRLPFHPYLRQALTSFNVIPMQLNVNAYRVLISCFILWAKNFDEELSFRAFQNLYRMKMAPASSRSYYFQGYQGMFITGCPDSDK</sequence>
<gene>
    <name evidence="1" type="ORF">TIFTF001_034381</name>
</gene>
<evidence type="ECO:0000313" key="2">
    <source>
        <dbReference type="Proteomes" id="UP001187192"/>
    </source>
</evidence>
<organism evidence="1 2">
    <name type="scientific">Ficus carica</name>
    <name type="common">Common fig</name>
    <dbReference type="NCBI Taxonomy" id="3494"/>
    <lineage>
        <taxon>Eukaryota</taxon>
        <taxon>Viridiplantae</taxon>
        <taxon>Streptophyta</taxon>
        <taxon>Embryophyta</taxon>
        <taxon>Tracheophyta</taxon>
        <taxon>Spermatophyta</taxon>
        <taxon>Magnoliopsida</taxon>
        <taxon>eudicotyledons</taxon>
        <taxon>Gunneridae</taxon>
        <taxon>Pentapetalae</taxon>
        <taxon>rosids</taxon>
        <taxon>fabids</taxon>
        <taxon>Rosales</taxon>
        <taxon>Moraceae</taxon>
        <taxon>Ficeae</taxon>
        <taxon>Ficus</taxon>
    </lineage>
</organism>
<keyword evidence="2" id="KW-1185">Reference proteome</keyword>
<reference evidence="1" key="1">
    <citation type="submission" date="2023-07" db="EMBL/GenBank/DDBJ databases">
        <title>draft genome sequence of fig (Ficus carica).</title>
        <authorList>
            <person name="Takahashi T."/>
            <person name="Nishimura K."/>
        </authorList>
    </citation>
    <scope>NUCLEOTIDE SEQUENCE</scope>
</reference>
<accession>A0AA88DZM5</accession>